<dbReference type="Pfam" id="PF13478">
    <property type="entry name" value="XdhC_C"/>
    <property type="match status" value="1"/>
</dbReference>
<keyword evidence="4" id="KW-1185">Reference proteome</keyword>
<name>A0ABS5ELL2_9PROT</name>
<feature type="domain" description="XdhC Rossmann" evidence="2">
    <location>
        <begin position="76"/>
        <end position="217"/>
    </location>
</feature>
<dbReference type="PANTHER" id="PTHR30388">
    <property type="entry name" value="ALDEHYDE OXIDOREDUCTASE MOLYBDENUM COFACTOR ASSEMBLY PROTEIN"/>
    <property type="match status" value="1"/>
</dbReference>
<organism evidence="3 4">
    <name type="scientific">Neoroseomonas terrae</name>
    <dbReference type="NCBI Taxonomy" id="424799"/>
    <lineage>
        <taxon>Bacteria</taxon>
        <taxon>Pseudomonadati</taxon>
        <taxon>Pseudomonadota</taxon>
        <taxon>Alphaproteobacteria</taxon>
        <taxon>Acetobacterales</taxon>
        <taxon>Acetobacteraceae</taxon>
        <taxon>Neoroseomonas</taxon>
    </lineage>
</organism>
<reference evidence="4" key="1">
    <citation type="journal article" date="2021" name="Syst. Appl. Microbiol.">
        <title>Roseomonas hellenica sp. nov., isolated from roots of wild-growing Alkanna tinctoria.</title>
        <authorList>
            <person name="Rat A."/>
            <person name="Naranjo H.D."/>
            <person name="Lebbe L."/>
            <person name="Cnockaert M."/>
            <person name="Krigas N."/>
            <person name="Grigoriadou K."/>
            <person name="Maloupa E."/>
            <person name="Willems A."/>
        </authorList>
    </citation>
    <scope>NUCLEOTIDE SEQUENCE [LARGE SCALE GENOMIC DNA]</scope>
    <source>
        <strain evidence="4">LMG 31159</strain>
    </source>
</reference>
<feature type="region of interest" description="Disordered" evidence="1">
    <location>
        <begin position="227"/>
        <end position="246"/>
    </location>
</feature>
<gene>
    <name evidence="3" type="ORF">GXW78_19400</name>
</gene>
<dbReference type="Gene3D" id="3.40.50.720">
    <property type="entry name" value="NAD(P)-binding Rossmann-like Domain"/>
    <property type="match status" value="1"/>
</dbReference>
<proteinExistence type="predicted"/>
<accession>A0ABS5ELL2</accession>
<evidence type="ECO:0000256" key="1">
    <source>
        <dbReference type="SAM" id="MobiDB-lite"/>
    </source>
</evidence>
<evidence type="ECO:0000259" key="2">
    <source>
        <dbReference type="Pfam" id="PF13478"/>
    </source>
</evidence>
<dbReference type="EMBL" id="JAAEDI010000022">
    <property type="protein sequence ID" value="MBR0651845.1"/>
    <property type="molecule type" value="Genomic_DNA"/>
</dbReference>
<dbReference type="InterPro" id="IPR052698">
    <property type="entry name" value="MoCofactor_Util/Proc"/>
</dbReference>
<comment type="caution">
    <text evidence="3">The sequence shown here is derived from an EMBL/GenBank/DDBJ whole genome shotgun (WGS) entry which is preliminary data.</text>
</comment>
<dbReference type="InterPro" id="IPR027051">
    <property type="entry name" value="XdhC_Rossmann_dom"/>
</dbReference>
<evidence type="ECO:0000313" key="4">
    <source>
        <dbReference type="Proteomes" id="UP000698752"/>
    </source>
</evidence>
<sequence>MKAATLARLQEERAAQRPVVLLTRLTDGAEHLWPLDAVSDALAEAARAALGSEKAGTLTIGGEPWFVHPHNPPLRIIVVGAVHIAQAMAPMAAPLGFQMIVVDPRRAFATEERLPGVTLNTDWPDDAMAVLKPDGRTAVVTLTHDPKLDDPALDAALRSDAFYIGALGSRRTHAKRVARLTELGHGTEALARIHAPVGLDIEAVTAPEIALSVMAEIVAARRGAALGEPRPLPAPAEPRVSIGVGA</sequence>
<dbReference type="Proteomes" id="UP000698752">
    <property type="component" value="Unassembled WGS sequence"/>
</dbReference>
<evidence type="ECO:0000313" key="3">
    <source>
        <dbReference type="EMBL" id="MBR0651845.1"/>
    </source>
</evidence>
<dbReference type="RefSeq" id="WP_211870564.1">
    <property type="nucleotide sequence ID" value="NZ_JAAEDI010000022.1"/>
</dbReference>
<protein>
    <submittedName>
        <fullName evidence="3">XdhC/CoxF family protein</fullName>
    </submittedName>
</protein>
<dbReference type="PANTHER" id="PTHR30388:SF4">
    <property type="entry name" value="MOLYBDENUM COFACTOR INSERTION CHAPERONE PAOD"/>
    <property type="match status" value="1"/>
</dbReference>